<keyword evidence="3" id="KW-1185">Reference proteome</keyword>
<comment type="caution">
    <text evidence="2">The sequence shown here is derived from an EMBL/GenBank/DDBJ whole genome shotgun (WGS) entry which is preliminary data.</text>
</comment>
<feature type="domain" description="RES" evidence="1">
    <location>
        <begin position="20"/>
        <end position="159"/>
    </location>
</feature>
<evidence type="ECO:0000313" key="3">
    <source>
        <dbReference type="Proteomes" id="UP000254771"/>
    </source>
</evidence>
<protein>
    <recommendedName>
        <fullName evidence="1">RES domain-containing protein</fullName>
    </recommendedName>
</protein>
<accession>A0A370DKA9</accession>
<reference evidence="2 3" key="1">
    <citation type="journal article" date="2018" name="ISME J.">
        <title>Endosymbiont genomes yield clues of tubeworm success.</title>
        <authorList>
            <person name="Li Y."/>
            <person name="Liles M.R."/>
            <person name="Halanych K.M."/>
        </authorList>
    </citation>
    <scope>NUCLEOTIDE SEQUENCE [LARGE SCALE GENOMIC DNA]</scope>
    <source>
        <strain evidence="2">A1462</strain>
    </source>
</reference>
<organism evidence="2 3">
    <name type="scientific">endosymbiont of Escarpia spicata</name>
    <dbReference type="NCBI Taxonomy" id="2200908"/>
    <lineage>
        <taxon>Bacteria</taxon>
        <taxon>Pseudomonadati</taxon>
        <taxon>Pseudomonadota</taxon>
        <taxon>Gammaproteobacteria</taxon>
        <taxon>sulfur-oxidizing symbionts</taxon>
    </lineage>
</organism>
<dbReference type="InterPro" id="IPR014914">
    <property type="entry name" value="RES_dom"/>
</dbReference>
<evidence type="ECO:0000259" key="1">
    <source>
        <dbReference type="SMART" id="SM00953"/>
    </source>
</evidence>
<sequence>MIHFQGWVYRAHNPYWSFDPLSGDGAKRHGGRFNPKGASALYTSLTETAALAEYHQGFPHRPQPATLCTYEVDCLDVTDLTNPEERGALGIDSDDLSSPWEMLAGEGRVPPSWALSKRLIEDGVAGIIVPSYAKNAPENGKNLVFWVWDSVVPHKVIVIDDFHRLPKNKDSWRE</sequence>
<proteinExistence type="predicted"/>
<dbReference type="AlphaFoldDB" id="A0A370DKA9"/>
<gene>
    <name evidence="2" type="ORF">DIZ78_10235</name>
</gene>
<dbReference type="Proteomes" id="UP000254771">
    <property type="component" value="Unassembled WGS sequence"/>
</dbReference>
<name>A0A370DKA9_9GAMM</name>
<dbReference type="Pfam" id="PF08808">
    <property type="entry name" value="RES"/>
    <property type="match status" value="1"/>
</dbReference>
<dbReference type="SMART" id="SM00953">
    <property type="entry name" value="RES"/>
    <property type="match status" value="1"/>
</dbReference>
<dbReference type="EMBL" id="QFXE01000013">
    <property type="protein sequence ID" value="RDH85335.1"/>
    <property type="molecule type" value="Genomic_DNA"/>
</dbReference>
<evidence type="ECO:0000313" key="2">
    <source>
        <dbReference type="EMBL" id="RDH85335.1"/>
    </source>
</evidence>